<comment type="caution">
    <text evidence="2">The sequence shown here is derived from an EMBL/GenBank/DDBJ whole genome shotgun (WGS) entry which is preliminary data.</text>
</comment>
<protein>
    <submittedName>
        <fullName evidence="2">LSP1 isoform 16</fullName>
    </submittedName>
</protein>
<reference evidence="2" key="1">
    <citation type="submission" date="2017-12" db="EMBL/GenBank/DDBJ databases">
        <title>High-resolution comparative analysis of great ape genomes.</title>
        <authorList>
            <person name="Pollen A."/>
            <person name="Hastie A."/>
            <person name="Hormozdiari F."/>
            <person name="Dougherty M."/>
            <person name="Liu R."/>
            <person name="Chaisson M."/>
            <person name="Hoppe E."/>
            <person name="Hill C."/>
            <person name="Pang A."/>
            <person name="Hillier L."/>
            <person name="Baker C."/>
            <person name="Armstrong J."/>
            <person name="Shendure J."/>
            <person name="Paten B."/>
            <person name="Wilson R."/>
            <person name="Chao H."/>
            <person name="Schneider V."/>
            <person name="Ventura M."/>
            <person name="Kronenberg Z."/>
            <person name="Murali S."/>
            <person name="Gordon D."/>
            <person name="Cantsilieris S."/>
            <person name="Munson K."/>
            <person name="Nelson B."/>
            <person name="Raja A."/>
            <person name="Underwood J."/>
            <person name="Diekhans M."/>
            <person name="Fiddes I."/>
            <person name="Haussler D."/>
            <person name="Eichler E."/>
        </authorList>
    </citation>
    <scope>NUCLEOTIDE SEQUENCE [LARGE SCALE GENOMIC DNA]</scope>
    <source>
        <strain evidence="2">Susie</strain>
    </source>
</reference>
<dbReference type="AlphaFoldDB" id="A0A2J8S6R4"/>
<dbReference type="EMBL" id="NDHI03003604">
    <property type="protein sequence ID" value="PNJ16456.1"/>
    <property type="molecule type" value="Genomic_DNA"/>
</dbReference>
<evidence type="ECO:0000256" key="1">
    <source>
        <dbReference type="SAM" id="MobiDB-lite"/>
    </source>
</evidence>
<dbReference type="GO" id="GO:0007165">
    <property type="term" value="P:signal transduction"/>
    <property type="evidence" value="ECO:0007669"/>
    <property type="project" value="InterPro"/>
</dbReference>
<organism evidence="2">
    <name type="scientific">Pongo abelii</name>
    <name type="common">Sumatran orangutan</name>
    <name type="synonym">Pongo pygmaeus abelii</name>
    <dbReference type="NCBI Taxonomy" id="9601"/>
    <lineage>
        <taxon>Eukaryota</taxon>
        <taxon>Metazoa</taxon>
        <taxon>Chordata</taxon>
        <taxon>Craniata</taxon>
        <taxon>Vertebrata</taxon>
        <taxon>Euteleostomi</taxon>
        <taxon>Mammalia</taxon>
        <taxon>Eutheria</taxon>
        <taxon>Euarchontoglires</taxon>
        <taxon>Primates</taxon>
        <taxon>Haplorrhini</taxon>
        <taxon>Catarrhini</taxon>
        <taxon>Hominidae</taxon>
        <taxon>Pongo</taxon>
    </lineage>
</organism>
<feature type="non-terminal residue" evidence="2">
    <location>
        <position position="122"/>
    </location>
</feature>
<name>A0A2J8S6R4_PONAB</name>
<dbReference type="InterPro" id="IPR002211">
    <property type="entry name" value="Lymphspecific"/>
</dbReference>
<dbReference type="PANTHER" id="PTHR18949:SF1">
    <property type="entry name" value="LYMPHOCYTE-SPECIFIC PROTEIN 1"/>
    <property type="match status" value="1"/>
</dbReference>
<dbReference type="PANTHER" id="PTHR18949">
    <property type="entry name" value="CALDESMON"/>
    <property type="match status" value="1"/>
</dbReference>
<proteinExistence type="predicted"/>
<feature type="region of interest" description="Disordered" evidence="1">
    <location>
        <begin position="1"/>
        <end position="122"/>
    </location>
</feature>
<dbReference type="GO" id="GO:0003779">
    <property type="term" value="F:actin binding"/>
    <property type="evidence" value="ECO:0007669"/>
    <property type="project" value="InterPro"/>
</dbReference>
<evidence type="ECO:0000313" key="2">
    <source>
        <dbReference type="EMBL" id="PNJ16456.1"/>
    </source>
</evidence>
<feature type="compositionally biased region" description="Basic and acidic residues" evidence="1">
    <location>
        <begin position="69"/>
        <end position="79"/>
    </location>
</feature>
<accession>A0A2J8S6R4</accession>
<feature type="compositionally biased region" description="Gly residues" evidence="1">
    <location>
        <begin position="21"/>
        <end position="32"/>
    </location>
</feature>
<sequence>MKASGRSRWPGRAPQSATGRHGVGASGRGPGGWVLRPTAQWSVEDEEEAVHEQCQHERHRQLQAQDEDGGSHFPDRPEQEMLLSLKPSEAHELDEDEGFGDWSQRPEQRQQHEGVQGTSDSA</sequence>
<gene>
    <name evidence="2" type="ORF">CR201_G0045838</name>
</gene>
<dbReference type="PRINTS" id="PR01083">
    <property type="entry name" value="LYMPHSPCIFIC"/>
</dbReference>